<proteinExistence type="predicted"/>
<dbReference type="SUPFAM" id="SSF53335">
    <property type="entry name" value="S-adenosyl-L-methionine-dependent methyltransferases"/>
    <property type="match status" value="1"/>
</dbReference>
<dbReference type="NCBIfam" id="TIGR02469">
    <property type="entry name" value="CbiT"/>
    <property type="match status" value="1"/>
</dbReference>
<dbReference type="Pfam" id="PF13847">
    <property type="entry name" value="Methyltransf_31"/>
    <property type="match status" value="1"/>
</dbReference>
<organism evidence="7 8">
    <name type="scientific">Lentilactobacillus raoultii</name>
    <dbReference type="NCBI Taxonomy" id="1987503"/>
    <lineage>
        <taxon>Bacteria</taxon>
        <taxon>Bacillati</taxon>
        <taxon>Bacillota</taxon>
        <taxon>Bacilli</taxon>
        <taxon>Lactobacillales</taxon>
        <taxon>Lactobacillaceae</taxon>
        <taxon>Lentilactobacillus</taxon>
    </lineage>
</organism>
<dbReference type="InterPro" id="IPR029063">
    <property type="entry name" value="SAM-dependent_MTases_sf"/>
</dbReference>
<dbReference type="Proteomes" id="UP001597156">
    <property type="component" value="Unassembled WGS sequence"/>
</dbReference>
<dbReference type="NCBIfam" id="NF006138">
    <property type="entry name" value="PRK08287.1"/>
    <property type="match status" value="1"/>
</dbReference>
<dbReference type="InterPro" id="IPR014008">
    <property type="entry name" value="Cbl_synth_MTase_CbiT"/>
</dbReference>
<dbReference type="InterPro" id="IPR050714">
    <property type="entry name" value="Cobalamin_biosynth_MTase"/>
</dbReference>
<name>A0ABW3PI71_9LACO</name>
<comment type="caution">
    <text evidence="7">The sequence shown here is derived from an EMBL/GenBank/DDBJ whole genome shotgun (WGS) entry which is preliminary data.</text>
</comment>
<dbReference type="RefSeq" id="WP_121979167.1">
    <property type="nucleotide sequence ID" value="NZ_JBHTLH010000004.1"/>
</dbReference>
<protein>
    <submittedName>
        <fullName evidence="7">Decarboxylating cobalt-precorrin-6B (C(15))-methyltransferase</fullName>
    </submittedName>
</protein>
<evidence type="ECO:0000259" key="6">
    <source>
        <dbReference type="Pfam" id="PF13847"/>
    </source>
</evidence>
<evidence type="ECO:0000313" key="7">
    <source>
        <dbReference type="EMBL" id="MFD1123898.1"/>
    </source>
</evidence>
<evidence type="ECO:0000256" key="3">
    <source>
        <dbReference type="ARBA" id="ARBA00022603"/>
    </source>
</evidence>
<dbReference type="InterPro" id="IPR025714">
    <property type="entry name" value="Methyltranfer_dom"/>
</dbReference>
<keyword evidence="5" id="KW-0949">S-adenosyl-L-methionine</keyword>
<dbReference type="Gene3D" id="3.40.50.150">
    <property type="entry name" value="Vaccinia Virus protein VP39"/>
    <property type="match status" value="1"/>
</dbReference>
<evidence type="ECO:0000256" key="2">
    <source>
        <dbReference type="ARBA" id="ARBA00022573"/>
    </source>
</evidence>
<gene>
    <name evidence="7" type="ORF">ACFQ22_00780</name>
</gene>
<dbReference type="PANTHER" id="PTHR43182:SF1">
    <property type="entry name" value="COBALT-PRECORRIN-7 C(5)-METHYLTRANSFERASE"/>
    <property type="match status" value="1"/>
</dbReference>
<keyword evidence="3" id="KW-0489">Methyltransferase</keyword>
<reference evidence="8" key="1">
    <citation type="journal article" date="2019" name="Int. J. Syst. Evol. Microbiol.">
        <title>The Global Catalogue of Microorganisms (GCM) 10K type strain sequencing project: providing services to taxonomists for standard genome sequencing and annotation.</title>
        <authorList>
            <consortium name="The Broad Institute Genomics Platform"/>
            <consortium name="The Broad Institute Genome Sequencing Center for Infectious Disease"/>
            <person name="Wu L."/>
            <person name="Ma J."/>
        </authorList>
    </citation>
    <scope>NUCLEOTIDE SEQUENCE [LARGE SCALE GENOMIC DNA]</scope>
    <source>
        <strain evidence="8">CCUG 71848</strain>
    </source>
</reference>
<evidence type="ECO:0000256" key="1">
    <source>
        <dbReference type="ARBA" id="ARBA00004953"/>
    </source>
</evidence>
<evidence type="ECO:0000256" key="4">
    <source>
        <dbReference type="ARBA" id="ARBA00022679"/>
    </source>
</evidence>
<keyword evidence="4" id="KW-0808">Transferase</keyword>
<evidence type="ECO:0000256" key="5">
    <source>
        <dbReference type="ARBA" id="ARBA00022691"/>
    </source>
</evidence>
<accession>A0ABW3PI71</accession>
<dbReference type="EMBL" id="JBHTLH010000004">
    <property type="protein sequence ID" value="MFD1123898.1"/>
    <property type="molecule type" value="Genomic_DNA"/>
</dbReference>
<keyword evidence="2" id="KW-0169">Cobalamin biosynthesis</keyword>
<dbReference type="CDD" id="cd02440">
    <property type="entry name" value="AdoMet_MTases"/>
    <property type="match status" value="1"/>
</dbReference>
<keyword evidence="8" id="KW-1185">Reference proteome</keyword>
<comment type="pathway">
    <text evidence="1">Cofactor biosynthesis; adenosylcobalamin biosynthesis.</text>
</comment>
<evidence type="ECO:0000313" key="8">
    <source>
        <dbReference type="Proteomes" id="UP001597156"/>
    </source>
</evidence>
<sequence>MRDELFLRNKVPMTKSEIRAISLNKLDLTKKDKLLDIGAGTGSISLEAALTFPQIEVTSIEQKSEAVEIMNQNIQKFEVNNIHLIQGSAPEGIPDKEYDAIFIGGSGAKLNSIIDFSLNHLKLQGSLVLNFILYENAMSAISYLEKADLANFEVVQVSVAKWHALGKGHFFKPRNPTFVISAEKKG</sequence>
<dbReference type="PANTHER" id="PTHR43182">
    <property type="entry name" value="COBALT-PRECORRIN-6B C(15)-METHYLTRANSFERASE (DECARBOXYLATING)"/>
    <property type="match status" value="1"/>
</dbReference>
<feature type="domain" description="Methyltransferase" evidence="6">
    <location>
        <begin position="29"/>
        <end position="103"/>
    </location>
</feature>